<dbReference type="OrthoDB" id="75738at2759"/>
<dbReference type="GO" id="GO:0005737">
    <property type="term" value="C:cytoplasm"/>
    <property type="evidence" value="ECO:0007669"/>
    <property type="project" value="UniProtKB-SubCell"/>
</dbReference>
<keyword evidence="4" id="KW-0963">Cytoplasm</keyword>
<dbReference type="AlphaFoldDB" id="A0A9N9RIL5"/>
<protein>
    <recommendedName>
        <fullName evidence="3">Protein C10</fullName>
    </recommendedName>
</protein>
<comment type="subcellular location">
    <subcellularLocation>
        <location evidence="1">Cytoplasm</location>
    </subcellularLocation>
</comment>
<reference evidence="5" key="2">
    <citation type="submission" date="2022-10" db="EMBL/GenBank/DDBJ databases">
        <authorList>
            <consortium name="ENA_rothamsted_submissions"/>
            <consortium name="culmorum"/>
            <person name="King R."/>
        </authorList>
    </citation>
    <scope>NUCLEOTIDE SEQUENCE</scope>
</reference>
<evidence type="ECO:0000313" key="6">
    <source>
        <dbReference type="Proteomes" id="UP001153620"/>
    </source>
</evidence>
<evidence type="ECO:0000256" key="2">
    <source>
        <dbReference type="ARBA" id="ARBA00007083"/>
    </source>
</evidence>
<proteinExistence type="inferred from homology"/>
<name>A0A9N9RIL5_9DIPT</name>
<keyword evidence="6" id="KW-1185">Reference proteome</keyword>
<dbReference type="Pfam" id="PF14974">
    <property type="entry name" value="P_C10"/>
    <property type="match status" value="1"/>
</dbReference>
<dbReference type="EMBL" id="OU895877">
    <property type="protein sequence ID" value="CAG9797502.1"/>
    <property type="molecule type" value="Genomic_DNA"/>
</dbReference>
<dbReference type="Proteomes" id="UP001153620">
    <property type="component" value="Chromosome 1"/>
</dbReference>
<dbReference type="PANTHER" id="PTHR13463">
    <property type="entry name" value="PROTEIN C10"/>
    <property type="match status" value="1"/>
</dbReference>
<evidence type="ECO:0000256" key="3">
    <source>
        <dbReference type="ARBA" id="ARBA00020502"/>
    </source>
</evidence>
<reference evidence="5" key="1">
    <citation type="submission" date="2022-01" db="EMBL/GenBank/DDBJ databases">
        <authorList>
            <person name="King R."/>
        </authorList>
    </citation>
    <scope>NUCLEOTIDE SEQUENCE</scope>
</reference>
<dbReference type="InterPro" id="IPR026317">
    <property type="entry name" value="P_C10"/>
</dbReference>
<organism evidence="5 6">
    <name type="scientific">Chironomus riparius</name>
    <dbReference type="NCBI Taxonomy" id="315576"/>
    <lineage>
        <taxon>Eukaryota</taxon>
        <taxon>Metazoa</taxon>
        <taxon>Ecdysozoa</taxon>
        <taxon>Arthropoda</taxon>
        <taxon>Hexapoda</taxon>
        <taxon>Insecta</taxon>
        <taxon>Pterygota</taxon>
        <taxon>Neoptera</taxon>
        <taxon>Endopterygota</taxon>
        <taxon>Diptera</taxon>
        <taxon>Nematocera</taxon>
        <taxon>Chironomoidea</taxon>
        <taxon>Chironomidae</taxon>
        <taxon>Chironominae</taxon>
        <taxon>Chironomus</taxon>
    </lineage>
</organism>
<sequence>MAHNMNLETARKILIDILKAIALPENSKKLSEAKSLSGKETIKFFQQVFPIVMEIQMNVVSNYGFSGREGLIQFEQLIREQETSDPEIARLREQIRATYLPPMNSTSPDVLI</sequence>
<comment type="similarity">
    <text evidence="2">Belongs to the UPF0456 family.</text>
</comment>
<gene>
    <name evidence="5" type="ORF">CHIRRI_LOCUS500</name>
</gene>
<accession>A0A9N9RIL5</accession>
<evidence type="ECO:0000313" key="5">
    <source>
        <dbReference type="EMBL" id="CAG9797502.1"/>
    </source>
</evidence>
<evidence type="ECO:0000256" key="1">
    <source>
        <dbReference type="ARBA" id="ARBA00004496"/>
    </source>
</evidence>
<dbReference type="GO" id="GO:0009791">
    <property type="term" value="P:post-embryonic development"/>
    <property type="evidence" value="ECO:0007669"/>
    <property type="project" value="TreeGrafter"/>
</dbReference>
<dbReference type="PANTHER" id="PTHR13463:SF3">
    <property type="entry name" value="PROTEIN C10"/>
    <property type="match status" value="1"/>
</dbReference>
<evidence type="ECO:0000256" key="4">
    <source>
        <dbReference type="ARBA" id="ARBA00022490"/>
    </source>
</evidence>